<accession>A0A9W6TDG5</accession>
<dbReference type="Proteomes" id="UP001165083">
    <property type="component" value="Unassembled WGS sequence"/>
</dbReference>
<evidence type="ECO:0000256" key="1">
    <source>
        <dbReference type="PROSITE-ProRule" id="PRU00176"/>
    </source>
</evidence>
<feature type="region of interest" description="Disordered" evidence="2">
    <location>
        <begin position="301"/>
        <end position="400"/>
    </location>
</feature>
<dbReference type="Pfam" id="PF14327">
    <property type="entry name" value="CSTF2_hinge"/>
    <property type="match status" value="1"/>
</dbReference>
<feature type="region of interest" description="Disordered" evidence="2">
    <location>
        <begin position="112"/>
        <end position="153"/>
    </location>
</feature>
<comment type="caution">
    <text evidence="4">The sequence shown here is derived from an EMBL/GenBank/DDBJ whole genome shotgun (WGS) entry which is preliminary data.</text>
</comment>
<dbReference type="PROSITE" id="PS50102">
    <property type="entry name" value="RRM"/>
    <property type="match status" value="1"/>
</dbReference>
<name>A0A9W6TDG5_9STRA</name>
<dbReference type="InterPro" id="IPR000504">
    <property type="entry name" value="RRM_dom"/>
</dbReference>
<feature type="compositionally biased region" description="Basic and acidic residues" evidence="2">
    <location>
        <begin position="112"/>
        <end position="129"/>
    </location>
</feature>
<feature type="compositionally biased region" description="Gly residues" evidence="2">
    <location>
        <begin position="135"/>
        <end position="148"/>
    </location>
</feature>
<evidence type="ECO:0000259" key="3">
    <source>
        <dbReference type="PROSITE" id="PS50102"/>
    </source>
</evidence>
<dbReference type="GO" id="GO:0005847">
    <property type="term" value="C:mRNA cleavage and polyadenylation specificity factor complex"/>
    <property type="evidence" value="ECO:0007669"/>
    <property type="project" value="TreeGrafter"/>
</dbReference>
<evidence type="ECO:0000256" key="2">
    <source>
        <dbReference type="SAM" id="MobiDB-lite"/>
    </source>
</evidence>
<keyword evidence="5" id="KW-1185">Reference proteome</keyword>
<dbReference type="GO" id="GO:0003729">
    <property type="term" value="F:mRNA binding"/>
    <property type="evidence" value="ECO:0007669"/>
    <property type="project" value="TreeGrafter"/>
</dbReference>
<keyword evidence="1" id="KW-0694">RNA-binding</keyword>
<feature type="region of interest" description="Disordered" evidence="2">
    <location>
        <begin position="275"/>
        <end position="294"/>
    </location>
</feature>
<dbReference type="InterPro" id="IPR035979">
    <property type="entry name" value="RBD_domain_sf"/>
</dbReference>
<protein>
    <submittedName>
        <fullName evidence="4">Unnamed protein product</fullName>
    </submittedName>
</protein>
<dbReference type="EMBL" id="BSXW01000009">
    <property type="protein sequence ID" value="GMF09409.1"/>
    <property type="molecule type" value="Genomic_DNA"/>
</dbReference>
<dbReference type="SUPFAM" id="SSF54928">
    <property type="entry name" value="RNA-binding domain, RBD"/>
    <property type="match status" value="1"/>
</dbReference>
<evidence type="ECO:0000313" key="5">
    <source>
        <dbReference type="Proteomes" id="UP001165083"/>
    </source>
</evidence>
<dbReference type="SMART" id="SM00360">
    <property type="entry name" value="RRM"/>
    <property type="match status" value="1"/>
</dbReference>
<dbReference type="InterPro" id="IPR012677">
    <property type="entry name" value="Nucleotide-bd_a/b_plait_sf"/>
</dbReference>
<organism evidence="4 5">
    <name type="scientific">Phytophthora lilii</name>
    <dbReference type="NCBI Taxonomy" id="2077276"/>
    <lineage>
        <taxon>Eukaryota</taxon>
        <taxon>Sar</taxon>
        <taxon>Stramenopiles</taxon>
        <taxon>Oomycota</taxon>
        <taxon>Peronosporomycetes</taxon>
        <taxon>Peronosporales</taxon>
        <taxon>Peronosporaceae</taxon>
        <taxon>Phytophthora</taxon>
    </lineage>
</organism>
<dbReference type="AlphaFoldDB" id="A0A9W6TDG5"/>
<dbReference type="Gene3D" id="3.30.70.330">
    <property type="match status" value="1"/>
</dbReference>
<dbReference type="OrthoDB" id="272703at2759"/>
<dbReference type="InterPro" id="IPR025742">
    <property type="entry name" value="CSTF2_hinge"/>
</dbReference>
<feature type="domain" description="RRM" evidence="3">
    <location>
        <begin position="66"/>
        <end position="113"/>
    </location>
</feature>
<gene>
    <name evidence="4" type="ORF">Plil01_000031400</name>
</gene>
<dbReference type="Pfam" id="PF00076">
    <property type="entry name" value="RRM_1"/>
    <property type="match status" value="1"/>
</dbReference>
<proteinExistence type="predicted"/>
<evidence type="ECO:0000313" key="4">
    <source>
        <dbReference type="EMBL" id="GMF09409.1"/>
    </source>
</evidence>
<reference evidence="4" key="1">
    <citation type="submission" date="2023-04" db="EMBL/GenBank/DDBJ databases">
        <title>Phytophthora lilii NBRC 32176.</title>
        <authorList>
            <person name="Ichikawa N."/>
            <person name="Sato H."/>
            <person name="Tonouchi N."/>
        </authorList>
    </citation>
    <scope>NUCLEOTIDE SEQUENCE</scope>
    <source>
        <strain evidence="4">NBRC 32176</strain>
    </source>
</reference>
<feature type="compositionally biased region" description="Basic and acidic residues" evidence="2">
    <location>
        <begin position="347"/>
        <end position="360"/>
    </location>
</feature>
<sequence length="437" mass="46045">MFSVPLTLRFKIPSRKHPVRCDGGHAEGDFLGGRLCHEFPVRWKLGTPSNWLLELTVALPPVLCSLVTDRETGKPKGYGFCEYADGATALSAMRNLNGYEINGRNLRVDFADGGDKSSGAERKRHDNGSHARHGGTSGGNFRNGGADGGPPTMVTGEMAIHAIESAITRLGPVKLYDMLVQLKEHARQKPEVTKSILMANPALTHAIVQSFKTLQIPIPSSTEAQPVLLAPPPIMHQPPMAGRMLPPAPRAPMGGVMGAGPGILGMAPPGVMASHAPAPAPAKSGGTRWSARPGPLAVQTTSSAMAGRQGAGIPASSPMSQQQPGLMPTPTGPPQSSGPPSSNLAHANRDPRRAGRDPRLAKRPYPGDQGQLPSPAGDNDPSKRAKATGFGGDAAPPGQFDAIAELARDMTPQKLDMLPPNERQMLLAFMQQNNIPF</sequence>
<dbReference type="PANTHER" id="PTHR45735">
    <property type="entry name" value="CLEAVAGE STIMULATION FACTOR SUBUNIT 2"/>
    <property type="match status" value="1"/>
</dbReference>
<dbReference type="PANTHER" id="PTHR45735:SF2">
    <property type="entry name" value="CLEAVAGE STIMULATION FACTOR SUBUNIT 2"/>
    <property type="match status" value="1"/>
</dbReference>